<dbReference type="EMBL" id="AJWK01025938">
    <property type="status" value="NOT_ANNOTATED_CDS"/>
    <property type="molecule type" value="Genomic_DNA"/>
</dbReference>
<dbReference type="PROSITE" id="PS50822">
    <property type="entry name" value="PIWI"/>
    <property type="match status" value="1"/>
</dbReference>
<keyword evidence="6" id="KW-0694">RNA-binding</keyword>
<dbReference type="SUPFAM" id="SSF101690">
    <property type="entry name" value="PAZ domain"/>
    <property type="match status" value="2"/>
</dbReference>
<comment type="subcellular location">
    <subcellularLocation>
        <location evidence="1">Cytoplasm</location>
        <location evidence="1">Cytoplasmic ribonucleoprotein granule</location>
    </subcellularLocation>
    <subcellularLocation>
        <location evidence="2">Cytoplasm</location>
        <location evidence="2">Perinuclear region</location>
    </subcellularLocation>
</comment>
<feature type="domain" description="PAZ" evidence="11">
    <location>
        <begin position="463"/>
        <end position="575"/>
    </location>
</feature>
<comment type="similarity">
    <text evidence="9">Belongs to the argonaute family. Piwi subfamily.</text>
</comment>
<keyword evidence="5" id="KW-0221">Differentiation</keyword>
<evidence type="ECO:0000256" key="1">
    <source>
        <dbReference type="ARBA" id="ARBA00004331"/>
    </source>
</evidence>
<dbReference type="CDD" id="cd02845">
    <property type="entry name" value="PAZ_piwi_like"/>
    <property type="match status" value="1"/>
</dbReference>
<dbReference type="EMBL" id="AJWK01025935">
    <property type="status" value="NOT_ANNOTATED_CDS"/>
    <property type="molecule type" value="Genomic_DNA"/>
</dbReference>
<dbReference type="InterPro" id="IPR012337">
    <property type="entry name" value="RNaseH-like_sf"/>
</dbReference>
<evidence type="ECO:0000259" key="11">
    <source>
        <dbReference type="PROSITE" id="PS50821"/>
    </source>
</evidence>
<dbReference type="InterPro" id="IPR036085">
    <property type="entry name" value="PAZ_dom_sf"/>
</dbReference>
<evidence type="ECO:0000256" key="7">
    <source>
        <dbReference type="ARBA" id="ARBA00022943"/>
    </source>
</evidence>
<accession>A0A1B0CSE4</accession>
<feature type="domain" description="Piwi" evidence="12">
    <location>
        <begin position="741"/>
        <end position="1036"/>
    </location>
</feature>
<dbReference type="EMBL" id="AJWK01025936">
    <property type="status" value="NOT_ANNOTATED_CDS"/>
    <property type="molecule type" value="Genomic_DNA"/>
</dbReference>
<evidence type="ECO:0000256" key="2">
    <source>
        <dbReference type="ARBA" id="ARBA00004556"/>
    </source>
</evidence>
<keyword evidence="3" id="KW-0217">Developmental protein</keyword>
<dbReference type="Gene3D" id="3.40.50.2300">
    <property type="match status" value="1"/>
</dbReference>
<dbReference type="Pfam" id="PF23278">
    <property type="entry name" value="Piwi_N"/>
    <property type="match status" value="2"/>
</dbReference>
<evidence type="ECO:0000256" key="6">
    <source>
        <dbReference type="ARBA" id="ARBA00022884"/>
    </source>
</evidence>
<dbReference type="GO" id="GO:0141009">
    <property type="term" value="P:transposable element silencing by piRNA-mediated mRNA destabilization"/>
    <property type="evidence" value="ECO:0007669"/>
    <property type="project" value="UniProtKB-ARBA"/>
</dbReference>
<dbReference type="GO" id="GO:0140965">
    <property type="term" value="P:secondary piRNA processing"/>
    <property type="evidence" value="ECO:0007669"/>
    <property type="project" value="UniProtKB-ARBA"/>
</dbReference>
<keyword evidence="8" id="KW-0943">RNA-mediated gene silencing</keyword>
<evidence type="ECO:0000313" key="14">
    <source>
        <dbReference type="Proteomes" id="UP000092461"/>
    </source>
</evidence>
<keyword evidence="14" id="KW-1185">Reference proteome</keyword>
<dbReference type="VEuPathDB" id="VectorBase:LLONM1_007311"/>
<dbReference type="Gene3D" id="3.30.420.10">
    <property type="entry name" value="Ribonuclease H-like superfamily/Ribonuclease H"/>
    <property type="match status" value="1"/>
</dbReference>
<dbReference type="GO" id="GO:0048477">
    <property type="term" value="P:oogenesis"/>
    <property type="evidence" value="ECO:0007669"/>
    <property type="project" value="UniProtKB-KW"/>
</dbReference>
<dbReference type="PANTHER" id="PTHR22891">
    <property type="entry name" value="EUKARYOTIC TRANSLATION INITIATION FACTOR 2C"/>
    <property type="match status" value="1"/>
</dbReference>
<sequence>MSGRGWQMELLRNMGRSAATTEVSGEKSTESGIQSGEQGDQTRGQSDGSKEQKTSKDSGEESLNSSSQGRGRKMQMALERHLSTQLISKQDAPETTAETPRGQGRGDMLRRAMEASLSVARQYHKDKAPSSVEEVTKKMDTVALLEQAKTTEPQEPVLYRGTKGVMVTALSNYLPLEWMSDKRIYEYSVYFEPLVDSIHLRVKIIGQLQAEIGSVFVFSGFNVYLPRKLDPVKVMHTKLAATQDTIKVTMKLIKVKPEEELAPFLNNLFNKIMRELKFVRHKRKQFDPTKAKIVPQHKLEIWPGYVTAVDTFEGVTVTALSNYLPLEWMSDKRIYEYSVYFEPLVDSIHLRVKIIGQLQAEIGSVFVFSGFNVYLPRKLDPVKVMHTKLAATQDTIKVTMKLIKVKPEEELAPFLNNLFNKIMRELKFHKLEIWPGYVTAVDTFEGGLMLNLDVSHRRLSTMTIHEFMTDIYQRYKADFHKKVKEALIGKIVLTRYNNETYRIDEVDFTLNPRGKFKRGEEEISYVEYYRRNYNITIRDLEQPLLLSFKQVRVSGSEKKQERITCLIPELCYMTGLTDEQMNNTNLKRDLAPYVTVSPHHRVDGLRKFLANVRECAAARKVLEDWGLELAPDVINLESRELGVQQVSFNEYTAKAGIQADFSRDATSKHVLTTIPFNTWAIVYVERNKNEAITFMNHVQRNAPQLGMTMKNPQHVVLRSDTNQEFIKQINQVITSTPGLSIVVTIFPTQRGDLYAAVKKVCCYQNPVPSQVIMARTLGQSNESKVRSIVMKILLQMNCKVGGTLWSINIPMGGTMICGVDAYHDPAQRSASVTGFVASSNSTFTRWYSTAIIQNIREEVSRSLGLAIKEALIAYRQGNGCLPERIVIFRDGIGDGQLPLCENFEVPQLIEAAKSLYPANGEPKLTYVVTQKRINTRFFRQSGGKIDNPAPGTVVDHSVTRRYMMDFFLISQNVRQGTVTPSHYIVVYDSANLKPDVVQQLAYKLTFMYYNWPGTIRVPACCQYAHKLAYLVGEHVKKEPAKELQDKLFYL</sequence>
<dbReference type="Pfam" id="PF02171">
    <property type="entry name" value="Piwi"/>
    <property type="match status" value="1"/>
</dbReference>
<dbReference type="InterPro" id="IPR003100">
    <property type="entry name" value="PAZ_dom"/>
</dbReference>
<dbReference type="Gene3D" id="2.170.260.10">
    <property type="entry name" value="paz domain"/>
    <property type="match status" value="1"/>
</dbReference>
<evidence type="ECO:0000256" key="10">
    <source>
        <dbReference type="SAM" id="MobiDB-lite"/>
    </source>
</evidence>
<proteinExistence type="inferred from homology"/>
<evidence type="ECO:0000259" key="12">
    <source>
        <dbReference type="PROSITE" id="PS50822"/>
    </source>
</evidence>
<feature type="compositionally biased region" description="Basic and acidic residues" evidence="10">
    <location>
        <begin position="48"/>
        <end position="59"/>
    </location>
</feature>
<dbReference type="InterPro" id="IPR036397">
    <property type="entry name" value="RNaseH_sf"/>
</dbReference>
<dbReference type="SMART" id="SM00950">
    <property type="entry name" value="Piwi"/>
    <property type="match status" value="1"/>
</dbReference>
<dbReference type="FunFam" id="2.170.260.10:FF:000003">
    <property type="entry name" value="Piwi-like RNA-mediated gene silencing 2"/>
    <property type="match status" value="1"/>
</dbReference>
<dbReference type="GO" id="GO:0043186">
    <property type="term" value="C:P granule"/>
    <property type="evidence" value="ECO:0007669"/>
    <property type="project" value="UniProtKB-ARBA"/>
</dbReference>
<organism evidence="13 14">
    <name type="scientific">Lutzomyia longipalpis</name>
    <name type="common">Sand fly</name>
    <dbReference type="NCBI Taxonomy" id="7200"/>
    <lineage>
        <taxon>Eukaryota</taxon>
        <taxon>Metazoa</taxon>
        <taxon>Ecdysozoa</taxon>
        <taxon>Arthropoda</taxon>
        <taxon>Hexapoda</taxon>
        <taxon>Insecta</taxon>
        <taxon>Pterygota</taxon>
        <taxon>Neoptera</taxon>
        <taxon>Endopterygota</taxon>
        <taxon>Diptera</taxon>
        <taxon>Nematocera</taxon>
        <taxon>Psychodoidea</taxon>
        <taxon>Psychodidae</taxon>
        <taxon>Lutzomyia</taxon>
        <taxon>Lutzomyia</taxon>
    </lineage>
</organism>
<dbReference type="EnsemblMetazoa" id="LLOJ007793-RA">
    <property type="protein sequence ID" value="LLOJ007793-PA"/>
    <property type="gene ID" value="LLOJ007793"/>
</dbReference>
<dbReference type="InterPro" id="IPR003165">
    <property type="entry name" value="Piwi"/>
</dbReference>
<evidence type="ECO:0000256" key="8">
    <source>
        <dbReference type="ARBA" id="ARBA00023158"/>
    </source>
</evidence>
<evidence type="ECO:0000256" key="5">
    <source>
        <dbReference type="ARBA" id="ARBA00022782"/>
    </source>
</evidence>
<evidence type="ECO:0000313" key="13">
    <source>
        <dbReference type="EnsemblMetazoa" id="LLOJ007793-PA"/>
    </source>
</evidence>
<protein>
    <submittedName>
        <fullName evidence="13">Uncharacterized protein</fullName>
    </submittedName>
</protein>
<dbReference type="GO" id="GO:0048471">
    <property type="term" value="C:perinuclear region of cytoplasm"/>
    <property type="evidence" value="ECO:0007669"/>
    <property type="project" value="UniProtKB-SubCell"/>
</dbReference>
<dbReference type="FunFam" id="3.30.420.10:FF:000014">
    <property type="entry name" value="Piwi-like RNA-mediated gene silencing 1"/>
    <property type="match status" value="1"/>
</dbReference>
<dbReference type="AlphaFoldDB" id="A0A1B0CSE4"/>
<name>A0A1B0CSE4_LUTLO</name>
<dbReference type="SMART" id="SM00949">
    <property type="entry name" value="PAZ"/>
    <property type="match status" value="1"/>
</dbReference>
<evidence type="ECO:0000256" key="4">
    <source>
        <dbReference type="ARBA" id="ARBA00022490"/>
    </source>
</evidence>
<dbReference type="GO" id="GO:0016891">
    <property type="term" value="F:RNA endonuclease activity producing 5'-phosphomonoesters, hydrolytic mechanism"/>
    <property type="evidence" value="ECO:0007669"/>
    <property type="project" value="UniProtKB-ARBA"/>
</dbReference>
<dbReference type="VEuPathDB" id="VectorBase:LLOJ007793"/>
<dbReference type="Proteomes" id="UP000092461">
    <property type="component" value="Unassembled WGS sequence"/>
</dbReference>
<evidence type="ECO:0000256" key="9">
    <source>
        <dbReference type="ARBA" id="ARBA00038291"/>
    </source>
</evidence>
<dbReference type="Pfam" id="PF02170">
    <property type="entry name" value="PAZ"/>
    <property type="match status" value="1"/>
</dbReference>
<dbReference type="PROSITE" id="PS50821">
    <property type="entry name" value="PAZ"/>
    <property type="match status" value="1"/>
</dbReference>
<evidence type="ECO:0000256" key="3">
    <source>
        <dbReference type="ARBA" id="ARBA00022473"/>
    </source>
</evidence>
<keyword evidence="4" id="KW-0963">Cytoplasm</keyword>
<keyword evidence="7" id="KW-0896">Oogenesis</keyword>
<feature type="compositionally biased region" description="Polar residues" evidence="10">
    <location>
        <begin position="30"/>
        <end position="47"/>
    </location>
</feature>
<dbReference type="CDD" id="cd04658">
    <property type="entry name" value="Piwi_piwi-like_Euk"/>
    <property type="match status" value="1"/>
</dbReference>
<feature type="region of interest" description="Disordered" evidence="10">
    <location>
        <begin position="1"/>
        <end position="108"/>
    </location>
</feature>
<reference evidence="13" key="1">
    <citation type="submission" date="2020-05" db="UniProtKB">
        <authorList>
            <consortium name="EnsemblMetazoa"/>
        </authorList>
    </citation>
    <scope>IDENTIFICATION</scope>
    <source>
        <strain evidence="13">Jacobina</strain>
    </source>
</reference>
<dbReference type="GO" id="GO:0003723">
    <property type="term" value="F:RNA binding"/>
    <property type="evidence" value="ECO:0007669"/>
    <property type="project" value="UniProtKB-KW"/>
</dbReference>
<dbReference type="EMBL" id="AJWK01025937">
    <property type="status" value="NOT_ANNOTATED_CDS"/>
    <property type="molecule type" value="Genomic_DNA"/>
</dbReference>
<dbReference type="SUPFAM" id="SSF53098">
    <property type="entry name" value="Ribonuclease H-like"/>
    <property type="match status" value="1"/>
</dbReference>